<keyword evidence="7 9" id="KW-0675">Receptor</keyword>
<evidence type="ECO:0000256" key="6">
    <source>
        <dbReference type="ARBA" id="ARBA00023136"/>
    </source>
</evidence>
<dbReference type="PANTHER" id="PTHR24228:SF75">
    <property type="entry name" value="G-PROTEIN COUPLED RECEPTORS FAMILY 1 PROFILE DOMAIN-CONTAINING PROTEIN"/>
    <property type="match status" value="1"/>
</dbReference>
<evidence type="ECO:0000256" key="3">
    <source>
        <dbReference type="ARBA" id="ARBA00022692"/>
    </source>
</evidence>
<dbReference type="SUPFAM" id="SSF81321">
    <property type="entry name" value="Family A G protein-coupled receptor-like"/>
    <property type="match status" value="1"/>
</dbReference>
<evidence type="ECO:0000313" key="14">
    <source>
        <dbReference type="Proteomes" id="UP000192578"/>
    </source>
</evidence>
<dbReference type="GO" id="GO:0004930">
    <property type="term" value="F:G protein-coupled receptor activity"/>
    <property type="evidence" value="ECO:0007669"/>
    <property type="project" value="UniProtKB-KW"/>
</dbReference>
<feature type="transmembrane region" description="Helical" evidence="11">
    <location>
        <begin position="338"/>
        <end position="362"/>
    </location>
</feature>
<protein>
    <submittedName>
        <fullName evidence="13">Melatonin receptor type 1C</fullName>
    </submittedName>
</protein>
<dbReference type="OrthoDB" id="10044919at2759"/>
<feature type="transmembrane region" description="Helical" evidence="11">
    <location>
        <begin position="44"/>
        <end position="71"/>
    </location>
</feature>
<dbReference type="AlphaFoldDB" id="A0A9X6RJI4"/>
<dbReference type="Pfam" id="PF00001">
    <property type="entry name" value="7tm_1"/>
    <property type="match status" value="1"/>
</dbReference>
<sequence>MDTLNHTGNAFIVNLAIADLCVTAFAQPANIIGALFGGQYFLDHPIYCGFVSTLCATGCLASCWNLCMIAVNRFVLICHWEHYEKIYTRRNTVIICLAVWVVIYLIELPNHVGWGDLRFSDLFFVCTFANHVHSYALFYVLVGVFTPLSVSFFCYLKIYLKVKDSRLTRNRILKGGSESDDNARQRHDTVPDTSRPNSMTRKFYEDLKIIKVLFRVLIIYVLMWLPLVILILIHIANDIGYTWYILVLLCAHGNSAVNCVIYAATIKEFRDGYRRLLGFHRLCRPSPSTGRGQNPCTQKALKGALRGKKLDTEKYGDNLGSQAGRSDGQFDATNQPNWLPAAIILPLAAAIALTIAVVCMLTRASRLFRGRKTVLVTDRAMLSNLHSVNNLAYVGVGPEHQLQQGTLNGGKSNPAFDGSTSAVDREGLSKL</sequence>
<dbReference type="Gene3D" id="1.20.1070.10">
    <property type="entry name" value="Rhodopsin 7-helix transmembrane proteins"/>
    <property type="match status" value="1"/>
</dbReference>
<dbReference type="GO" id="GO:0005886">
    <property type="term" value="C:plasma membrane"/>
    <property type="evidence" value="ECO:0007669"/>
    <property type="project" value="UniProtKB-SubCell"/>
</dbReference>
<evidence type="ECO:0000256" key="8">
    <source>
        <dbReference type="ARBA" id="ARBA00023224"/>
    </source>
</evidence>
<feature type="transmembrane region" description="Helical" evidence="11">
    <location>
        <begin position="212"/>
        <end position="236"/>
    </location>
</feature>
<comment type="similarity">
    <text evidence="9">Belongs to the G-protein coupled receptor 1 family.</text>
</comment>
<evidence type="ECO:0000256" key="1">
    <source>
        <dbReference type="ARBA" id="ARBA00004651"/>
    </source>
</evidence>
<keyword evidence="2" id="KW-1003">Cell membrane</keyword>
<feature type="region of interest" description="Disordered" evidence="10">
    <location>
        <begin position="403"/>
        <end position="431"/>
    </location>
</feature>
<organism evidence="13 14">
    <name type="scientific">Hypsibius exemplaris</name>
    <name type="common">Freshwater tardigrade</name>
    <dbReference type="NCBI Taxonomy" id="2072580"/>
    <lineage>
        <taxon>Eukaryota</taxon>
        <taxon>Metazoa</taxon>
        <taxon>Ecdysozoa</taxon>
        <taxon>Tardigrada</taxon>
        <taxon>Eutardigrada</taxon>
        <taxon>Parachela</taxon>
        <taxon>Hypsibioidea</taxon>
        <taxon>Hypsibiidae</taxon>
        <taxon>Hypsibius</taxon>
    </lineage>
</organism>
<dbReference type="InterPro" id="IPR000276">
    <property type="entry name" value="GPCR_Rhodpsn"/>
</dbReference>
<dbReference type="EMBL" id="MTYJ01000179">
    <property type="protein sequence ID" value="OWA50001.1"/>
    <property type="molecule type" value="Genomic_DNA"/>
</dbReference>
<name>A0A9X6RJI4_HYPEX</name>
<accession>A0A9X6RJI4</accession>
<comment type="subcellular location">
    <subcellularLocation>
        <location evidence="1">Cell membrane</location>
        <topology evidence="1">Multi-pass membrane protein</topology>
    </subcellularLocation>
</comment>
<evidence type="ECO:0000313" key="13">
    <source>
        <dbReference type="EMBL" id="OWA50001.1"/>
    </source>
</evidence>
<feature type="transmembrane region" description="Helical" evidence="11">
    <location>
        <begin position="132"/>
        <end position="156"/>
    </location>
</feature>
<dbReference type="PANTHER" id="PTHR24228">
    <property type="entry name" value="B2 BRADYKININ RECEPTOR/ANGIOTENSIN II RECEPTOR"/>
    <property type="match status" value="1"/>
</dbReference>
<proteinExistence type="inferred from homology"/>
<feature type="transmembrane region" description="Helical" evidence="11">
    <location>
        <begin position="12"/>
        <end position="38"/>
    </location>
</feature>
<feature type="transmembrane region" description="Helical" evidence="11">
    <location>
        <begin position="92"/>
        <end position="112"/>
    </location>
</feature>
<dbReference type="PROSITE" id="PS00237">
    <property type="entry name" value="G_PROTEIN_RECEP_F1_1"/>
    <property type="match status" value="1"/>
</dbReference>
<keyword evidence="14" id="KW-1185">Reference proteome</keyword>
<evidence type="ECO:0000256" key="2">
    <source>
        <dbReference type="ARBA" id="ARBA00022475"/>
    </source>
</evidence>
<evidence type="ECO:0000256" key="4">
    <source>
        <dbReference type="ARBA" id="ARBA00022989"/>
    </source>
</evidence>
<reference evidence="14" key="1">
    <citation type="submission" date="2017-01" db="EMBL/GenBank/DDBJ databases">
        <title>Comparative genomics of anhydrobiosis in the tardigrade Hypsibius dujardini.</title>
        <authorList>
            <person name="Yoshida Y."/>
            <person name="Koutsovoulos G."/>
            <person name="Laetsch D."/>
            <person name="Stevens L."/>
            <person name="Kumar S."/>
            <person name="Horikawa D."/>
            <person name="Ishino K."/>
            <person name="Komine S."/>
            <person name="Tomita M."/>
            <person name="Blaxter M."/>
            <person name="Arakawa K."/>
        </authorList>
    </citation>
    <scope>NUCLEOTIDE SEQUENCE [LARGE SCALE GENOMIC DNA]</scope>
    <source>
        <strain evidence="14">Z151</strain>
    </source>
</reference>
<dbReference type="InterPro" id="IPR017452">
    <property type="entry name" value="GPCR_Rhodpsn_7TM"/>
</dbReference>
<evidence type="ECO:0000256" key="5">
    <source>
        <dbReference type="ARBA" id="ARBA00023040"/>
    </source>
</evidence>
<feature type="domain" description="G-protein coupled receptors family 1 profile" evidence="12">
    <location>
        <begin position="1"/>
        <end position="262"/>
    </location>
</feature>
<evidence type="ECO:0000256" key="10">
    <source>
        <dbReference type="SAM" id="MobiDB-lite"/>
    </source>
</evidence>
<evidence type="ECO:0000259" key="12">
    <source>
        <dbReference type="PROSITE" id="PS50262"/>
    </source>
</evidence>
<keyword evidence="6 11" id="KW-0472">Membrane</keyword>
<evidence type="ECO:0000256" key="7">
    <source>
        <dbReference type="ARBA" id="ARBA00023170"/>
    </source>
</evidence>
<keyword evidence="3 9" id="KW-0812">Transmembrane</keyword>
<dbReference type="PROSITE" id="PS50262">
    <property type="entry name" value="G_PROTEIN_RECEP_F1_2"/>
    <property type="match status" value="1"/>
</dbReference>
<keyword evidence="5 9" id="KW-0297">G-protein coupled receptor</keyword>
<evidence type="ECO:0000256" key="11">
    <source>
        <dbReference type="SAM" id="Phobius"/>
    </source>
</evidence>
<dbReference type="CDD" id="cd00637">
    <property type="entry name" value="7tm_classA_rhodopsin-like"/>
    <property type="match status" value="1"/>
</dbReference>
<dbReference type="Proteomes" id="UP000192578">
    <property type="component" value="Unassembled WGS sequence"/>
</dbReference>
<comment type="caution">
    <text evidence="13">The sequence shown here is derived from an EMBL/GenBank/DDBJ whole genome shotgun (WGS) entry which is preliminary data.</text>
</comment>
<dbReference type="PRINTS" id="PR00237">
    <property type="entry name" value="GPCRRHODOPSN"/>
</dbReference>
<keyword evidence="8 9" id="KW-0807">Transducer</keyword>
<keyword evidence="4 11" id="KW-1133">Transmembrane helix</keyword>
<gene>
    <name evidence="13" type="ORF">BV898_14532</name>
</gene>
<evidence type="ECO:0000256" key="9">
    <source>
        <dbReference type="RuleBase" id="RU000688"/>
    </source>
</evidence>